<evidence type="ECO:0000256" key="7">
    <source>
        <dbReference type="ARBA" id="ARBA00023242"/>
    </source>
</evidence>
<dbReference type="PROSITE" id="PS50089">
    <property type="entry name" value="ZF_RING_2"/>
    <property type="match status" value="1"/>
</dbReference>
<dbReference type="Gene3D" id="3.30.40.140">
    <property type="match status" value="1"/>
</dbReference>
<dbReference type="InterPro" id="IPR052256">
    <property type="entry name" value="E3_ubiquitin-ligase_CHFR"/>
</dbReference>
<dbReference type="Proteomes" id="UP000596660">
    <property type="component" value="Unplaced"/>
</dbReference>
<dbReference type="CDD" id="cd16503">
    <property type="entry name" value="RING-HC_CHFR"/>
    <property type="match status" value="1"/>
</dbReference>
<keyword evidence="6" id="KW-0862">Zinc</keyword>
<keyword evidence="8" id="KW-0131">Cell cycle</keyword>
<keyword evidence="7" id="KW-0539">Nucleus</keyword>
<evidence type="ECO:0000259" key="10">
    <source>
        <dbReference type="PROSITE" id="PS50089"/>
    </source>
</evidence>
<keyword evidence="4 9" id="KW-0863">Zinc-finger</keyword>
<dbReference type="GO" id="GO:0016567">
    <property type="term" value="P:protein ubiquitination"/>
    <property type="evidence" value="ECO:0007669"/>
    <property type="project" value="TreeGrafter"/>
</dbReference>
<name>A0A803MVV9_CHEQI</name>
<sequence>MDVGQSSGSNSTDEVWAKLVPSDSSYASIEISSDNTIVCSQISSTSDKLEWCQIIRNSDRCSATIRNKSYFPITRAEEEAVRGGKKEMQARSHFGNSLVGFGRFGLEESPLKCWDNVRLYIAKYNHRIWLPPDHAGMRLLEVASYAEAVFFRWHEAGSSWSNFILIDGAVLESEDVVGIKCGCEIVPASTKKEHLSFKFEVMPVQEHRFENKLKIFLDSEHTKCCICLNVWHDVVTVAPCLHNFCNGCFSEWLKRCQKKHSSVLCPQCRAVVQFVGRNHFLHGIEEDILQADASLRRSAEELAILDSYATIKSNLVITNGKGNRQKRARSLIHEERVEMELPCPQCGTQSGGFRCTENIAHLQCHACGGMMPSRSDISIPQHCCGCDRTYCGAYWHAQGVTRTDHHPICQLETFRPITNRCIRQMGTTLQEVIAEWITKLDNREIDRSRLHLKHPEMITAGTHVCSDCYNTLVSFLLYWFRISLPIHLLPPEASSRQDCWYGHACRTQHHSVDHARSYSNCSTQDCFLRGHNHQSSKTSEWASQNLSHVSYIEEFELNGQGLPPYADMCVKMSIDLSQPLIPGYFVPLEGLPNMDRYRNPEANLVRHVVSEDIPLEDRNLGGDGDYTGFEHFSNFPEADTGAISRVVLVLIWVGHSPKSTRQTGENKWTSLPPPQISEGLLNNSSAPFVNGGLKKGAFALWRRNAAGKRTFISKAISDEDMAWQWGLKVDMDILARARKHKFPSLSSSLDSTGSSSMKKLRPSILCAHRMNATVVGMDWETNQQIVCPELEMQDEAATSVQHMMDK</sequence>
<dbReference type="GO" id="GO:0008270">
    <property type="term" value="F:zinc ion binding"/>
    <property type="evidence" value="ECO:0007669"/>
    <property type="project" value="UniProtKB-KW"/>
</dbReference>
<keyword evidence="12" id="KW-1185">Reference proteome</keyword>
<dbReference type="InterPro" id="IPR018957">
    <property type="entry name" value="Znf_C3HC4_RING-type"/>
</dbReference>
<proteinExistence type="predicted"/>
<dbReference type="SUPFAM" id="SSF57850">
    <property type="entry name" value="RING/U-box"/>
    <property type="match status" value="1"/>
</dbReference>
<dbReference type="InterPro" id="IPR013083">
    <property type="entry name" value="Znf_RING/FYVE/PHD"/>
</dbReference>
<dbReference type="InterPro" id="IPR040909">
    <property type="entry name" value="CHFR_Znf-CRD"/>
</dbReference>
<evidence type="ECO:0000256" key="4">
    <source>
        <dbReference type="ARBA" id="ARBA00022771"/>
    </source>
</evidence>
<dbReference type="Gramene" id="AUR62036036-RA">
    <property type="protein sequence ID" value="AUR62036036-RA:cds"/>
    <property type="gene ID" value="AUR62036036"/>
</dbReference>
<dbReference type="PANTHER" id="PTHR16079:SF4">
    <property type="entry name" value="E3 UBIQUITIN-PROTEIN LIGASE CHFR"/>
    <property type="match status" value="1"/>
</dbReference>
<evidence type="ECO:0000256" key="1">
    <source>
        <dbReference type="ARBA" id="ARBA00004123"/>
    </source>
</evidence>
<dbReference type="Pfam" id="PF17979">
    <property type="entry name" value="zf-CRD"/>
    <property type="match status" value="1"/>
</dbReference>
<evidence type="ECO:0000256" key="3">
    <source>
        <dbReference type="ARBA" id="ARBA00022723"/>
    </source>
</evidence>
<accession>A0A803MVV9</accession>
<dbReference type="GO" id="GO:0006511">
    <property type="term" value="P:ubiquitin-dependent protein catabolic process"/>
    <property type="evidence" value="ECO:0007669"/>
    <property type="project" value="TreeGrafter"/>
</dbReference>
<evidence type="ECO:0000313" key="12">
    <source>
        <dbReference type="Proteomes" id="UP000596660"/>
    </source>
</evidence>
<protein>
    <recommendedName>
        <fullName evidence="10">RING-type domain-containing protein</fullName>
    </recommendedName>
</protein>
<organism evidence="11 12">
    <name type="scientific">Chenopodium quinoa</name>
    <name type="common">Quinoa</name>
    <dbReference type="NCBI Taxonomy" id="63459"/>
    <lineage>
        <taxon>Eukaryota</taxon>
        <taxon>Viridiplantae</taxon>
        <taxon>Streptophyta</taxon>
        <taxon>Embryophyta</taxon>
        <taxon>Tracheophyta</taxon>
        <taxon>Spermatophyta</taxon>
        <taxon>Magnoliopsida</taxon>
        <taxon>eudicotyledons</taxon>
        <taxon>Gunneridae</taxon>
        <taxon>Pentapetalae</taxon>
        <taxon>Caryophyllales</taxon>
        <taxon>Chenopodiaceae</taxon>
        <taxon>Chenopodioideae</taxon>
        <taxon>Atripliceae</taxon>
        <taxon>Chenopodium</taxon>
    </lineage>
</organism>
<keyword evidence="2" id="KW-0808">Transferase</keyword>
<dbReference type="AlphaFoldDB" id="A0A803MVV9"/>
<dbReference type="Pfam" id="PF00097">
    <property type="entry name" value="zf-C3HC4"/>
    <property type="match status" value="1"/>
</dbReference>
<dbReference type="EnsemblPlants" id="AUR62036036-RA">
    <property type="protein sequence ID" value="AUR62036036-RA:cds"/>
    <property type="gene ID" value="AUR62036036"/>
</dbReference>
<dbReference type="GO" id="GO:0005634">
    <property type="term" value="C:nucleus"/>
    <property type="evidence" value="ECO:0007669"/>
    <property type="project" value="UniProtKB-SubCell"/>
</dbReference>
<feature type="domain" description="RING-type" evidence="10">
    <location>
        <begin position="224"/>
        <end position="269"/>
    </location>
</feature>
<evidence type="ECO:0000256" key="8">
    <source>
        <dbReference type="ARBA" id="ARBA00023306"/>
    </source>
</evidence>
<evidence type="ECO:0000256" key="5">
    <source>
        <dbReference type="ARBA" id="ARBA00022786"/>
    </source>
</evidence>
<evidence type="ECO:0000256" key="2">
    <source>
        <dbReference type="ARBA" id="ARBA00022679"/>
    </source>
</evidence>
<dbReference type="Gene3D" id="3.30.40.10">
    <property type="entry name" value="Zinc/RING finger domain, C3HC4 (zinc finger)"/>
    <property type="match status" value="1"/>
</dbReference>
<evidence type="ECO:0000256" key="9">
    <source>
        <dbReference type="PROSITE-ProRule" id="PRU00175"/>
    </source>
</evidence>
<keyword evidence="5" id="KW-0833">Ubl conjugation pathway</keyword>
<dbReference type="GO" id="GO:0004842">
    <property type="term" value="F:ubiquitin-protein transferase activity"/>
    <property type="evidence" value="ECO:0007669"/>
    <property type="project" value="TreeGrafter"/>
</dbReference>
<dbReference type="InterPro" id="IPR001841">
    <property type="entry name" value="Znf_RING"/>
</dbReference>
<dbReference type="PANTHER" id="PTHR16079">
    <property type="entry name" value="UBIQUITIN LIGASE PROTEIN CHFR"/>
    <property type="match status" value="1"/>
</dbReference>
<evidence type="ECO:0000256" key="6">
    <source>
        <dbReference type="ARBA" id="ARBA00022833"/>
    </source>
</evidence>
<reference evidence="11" key="2">
    <citation type="submission" date="2021-03" db="UniProtKB">
        <authorList>
            <consortium name="EnsemblPlants"/>
        </authorList>
    </citation>
    <scope>IDENTIFICATION</scope>
</reference>
<keyword evidence="3" id="KW-0479">Metal-binding</keyword>
<evidence type="ECO:0000313" key="11">
    <source>
        <dbReference type="EnsemblPlants" id="AUR62036036-RA:cds"/>
    </source>
</evidence>
<dbReference type="SMART" id="SM00184">
    <property type="entry name" value="RING"/>
    <property type="match status" value="1"/>
</dbReference>
<comment type="subcellular location">
    <subcellularLocation>
        <location evidence="1">Nucleus</location>
    </subcellularLocation>
</comment>
<reference evidence="11" key="1">
    <citation type="journal article" date="2017" name="Nature">
        <title>The genome of Chenopodium quinoa.</title>
        <authorList>
            <person name="Jarvis D.E."/>
            <person name="Ho Y.S."/>
            <person name="Lightfoot D.J."/>
            <person name="Schmoeckel S.M."/>
            <person name="Li B."/>
            <person name="Borm T.J.A."/>
            <person name="Ohyanagi H."/>
            <person name="Mineta K."/>
            <person name="Michell C.T."/>
            <person name="Saber N."/>
            <person name="Kharbatia N.M."/>
            <person name="Rupper R.R."/>
            <person name="Sharp A.R."/>
            <person name="Dally N."/>
            <person name="Boughton B.A."/>
            <person name="Woo Y.H."/>
            <person name="Gao G."/>
            <person name="Schijlen E.G.W.M."/>
            <person name="Guo X."/>
            <person name="Momin A.A."/>
            <person name="Negrao S."/>
            <person name="Al-Babili S."/>
            <person name="Gehring C."/>
            <person name="Roessner U."/>
            <person name="Jung C."/>
            <person name="Murphy K."/>
            <person name="Arold S.T."/>
            <person name="Gojobori T."/>
            <person name="van der Linden C.G."/>
            <person name="van Loo E.N."/>
            <person name="Jellen E.N."/>
            <person name="Maughan P.J."/>
            <person name="Tester M."/>
        </authorList>
    </citation>
    <scope>NUCLEOTIDE SEQUENCE [LARGE SCALE GENOMIC DNA]</scope>
    <source>
        <strain evidence="11">cv. PI 614886</strain>
    </source>
</reference>